<evidence type="ECO:0000313" key="2">
    <source>
        <dbReference type="Proteomes" id="UP001549077"/>
    </source>
</evidence>
<accession>A0ABV2MFB8</accession>
<sequence>MRGTIEIMRGAIGITRSSSRNRPTIFNRLRPLLLPPAPDSNFFLTATVFFSRKHDSQCHVWNEDVLVCSCNYITDKEIREVITNLLDEDCWQLIVPAKVYHAMEKRGRCCGCFPNVVDIIIQTTEEYHARRHSTETEIFDFMSRLKQFHEENRRADIERRQKGHRAA</sequence>
<comment type="caution">
    <text evidence="1">The sequence shown here is derived from an EMBL/GenBank/DDBJ whole genome shotgun (WGS) entry which is preliminary data.</text>
</comment>
<proteinExistence type="predicted"/>
<dbReference type="Proteomes" id="UP001549077">
    <property type="component" value="Unassembled WGS sequence"/>
</dbReference>
<gene>
    <name evidence="1" type="ORF">ABID08_002520</name>
</gene>
<dbReference type="Gene3D" id="1.10.10.1100">
    <property type="entry name" value="BFD-like [2Fe-2S]-binding domain"/>
    <property type="match status" value="1"/>
</dbReference>
<keyword evidence="2" id="KW-1185">Reference proteome</keyword>
<protein>
    <submittedName>
        <fullName evidence="1">Bacterioferritin-associated ferredoxin</fullName>
    </submittedName>
</protein>
<dbReference type="InterPro" id="IPR041854">
    <property type="entry name" value="BFD-like_2Fe2S-bd_dom_sf"/>
</dbReference>
<organism evidence="1 2">
    <name type="scientific">Rhizobium binae</name>
    <dbReference type="NCBI Taxonomy" id="1138190"/>
    <lineage>
        <taxon>Bacteria</taxon>
        <taxon>Pseudomonadati</taxon>
        <taxon>Pseudomonadota</taxon>
        <taxon>Alphaproteobacteria</taxon>
        <taxon>Hyphomicrobiales</taxon>
        <taxon>Rhizobiaceae</taxon>
        <taxon>Rhizobium/Agrobacterium group</taxon>
        <taxon>Rhizobium</taxon>
    </lineage>
</organism>
<reference evidence="1 2" key="1">
    <citation type="submission" date="2024-06" db="EMBL/GenBank/DDBJ databases">
        <title>Genomic Encyclopedia of Type Strains, Phase IV (KMG-IV): sequencing the most valuable type-strain genomes for metagenomic binning, comparative biology and taxonomic classification.</title>
        <authorList>
            <person name="Goeker M."/>
        </authorList>
    </citation>
    <scope>NUCLEOTIDE SEQUENCE [LARGE SCALE GENOMIC DNA]</scope>
    <source>
        <strain evidence="1 2">DSM 29288</strain>
    </source>
</reference>
<name>A0ABV2MFB8_9HYPH</name>
<evidence type="ECO:0000313" key="1">
    <source>
        <dbReference type="EMBL" id="MET3755152.1"/>
    </source>
</evidence>
<dbReference type="EMBL" id="JBEPMY010000005">
    <property type="protein sequence ID" value="MET3755152.1"/>
    <property type="molecule type" value="Genomic_DNA"/>
</dbReference>